<dbReference type="GO" id="GO:0035196">
    <property type="term" value="P:miRNA processing"/>
    <property type="evidence" value="ECO:0007669"/>
    <property type="project" value="TreeGrafter"/>
</dbReference>
<dbReference type="GO" id="GO:0035198">
    <property type="term" value="F:miRNA binding"/>
    <property type="evidence" value="ECO:0007669"/>
    <property type="project" value="InterPro"/>
</dbReference>
<feature type="domain" description="C3H1-type" evidence="7">
    <location>
        <begin position="730"/>
        <end position="758"/>
    </location>
</feature>
<dbReference type="GeneTree" id="ENSGT00390000018542"/>
<feature type="zinc finger region" description="C3H1-type" evidence="5">
    <location>
        <begin position="592"/>
        <end position="614"/>
    </location>
</feature>
<evidence type="ECO:0000259" key="7">
    <source>
        <dbReference type="PROSITE" id="PS50103"/>
    </source>
</evidence>
<name>A0A669E156_ORENI</name>
<evidence type="ECO:0000313" key="9">
    <source>
        <dbReference type="Proteomes" id="UP000005207"/>
    </source>
</evidence>
<dbReference type="SUPFAM" id="SSF90229">
    <property type="entry name" value="CCCH zinc finger"/>
    <property type="match status" value="1"/>
</dbReference>
<evidence type="ECO:0000256" key="1">
    <source>
        <dbReference type="ARBA" id="ARBA00022723"/>
    </source>
</evidence>
<keyword evidence="1 5" id="KW-0479">Metal-binding</keyword>
<keyword evidence="4" id="KW-0802">TPR repeat</keyword>
<feature type="repeat" description="TPR" evidence="4">
    <location>
        <begin position="89"/>
        <end position="122"/>
    </location>
</feature>
<feature type="domain" description="C3H1-type" evidence="7">
    <location>
        <begin position="592"/>
        <end position="614"/>
    </location>
</feature>
<dbReference type="InterPro" id="IPR022755">
    <property type="entry name" value="Znf_C2H2_jaz"/>
</dbReference>
<dbReference type="SMART" id="SM00028">
    <property type="entry name" value="TPR"/>
    <property type="match status" value="3"/>
</dbReference>
<dbReference type="InterPro" id="IPR039691">
    <property type="entry name" value="ZC3H7A/B"/>
</dbReference>
<dbReference type="GO" id="GO:0008270">
    <property type="term" value="F:zinc ion binding"/>
    <property type="evidence" value="ECO:0007669"/>
    <property type="project" value="UniProtKB-KW"/>
</dbReference>
<dbReference type="InterPro" id="IPR011990">
    <property type="entry name" value="TPR-like_helical_dom_sf"/>
</dbReference>
<sequence>MSGACLDRRSRWQEIQKGLQFIQSTLPFPGSQEQYEVFIKDLVWNLFGEGNDVFREGEWTKSIEMYTEALNIADYAESEDICVQTGLLEKLYANRAAAYLNIGLYDQALEDCEKALRLNEGNYRALYRKAKALKELGRHQEAYEAVAKCSLAVPQDSSVTQLTQDLAKTLGLKIRKAYVRSKVWMYIRLLSNDIQTLLPVVDELPSTNNISSVPSSEPPGFESVALPVSASTSDPLPALTFVNGCRASKPYPILDTSQDFDTDIIGDDLDDLLDQAGPESTMVIPTVKGPLPLPASIASGSSMSSAFLMPSAYFGMDTFDSISPPLDSLDSLSISDYKPGMLLHLFTWVQITISPSVSNTQISIFPLLLSQFQIMLQVHSFHSSNLSPSLRMGWEVGFGVTCFIFSLFTGPGVLDYTLHTEDHKCKKDVLLGRIKHLPDKTWKLIRPRPTKTQYVGPYYICKEVAVGKDCLYPGHCTFAYCQEEIDVWTLERKGFISRELLFDPFGPNSNVRLTVPKILQEHHGIFMFLCGVCFDHKPRIISKTNKDDPSLCSHPVTKHDFEDHKCLVHILKENTVRYSKIRPLSPHCQLDLCRHEVRYGCVREDDCFYAHSLIELKVWMMQHELGITHENIVQEANKFWNATASLQGAQVKPQLPSALRRFGPPNLKMMFVCGQCWRNGQLSEADKNKKYCTAKARHTWAKDRRVVLVSSHERKKWTTVRPLPTKKPIPSQFEICMHVTAGKKCQYIGNCTFAHSVEERDLWTYMKENNIGDMDQLYEQWLQSQRPGWGDETSTNSVRENGKQIHMPTDYAEEVAGNHCWLCGKNCNSEKQWQQHITSEKHKERVFNSEDDQNCWQYRFPTGTFKVCERFLKGTCTEDDLCKLAHGEQELKEWRERREFLLMKLAKATKDHLIAPNDNDFGKYSFLLKDIK</sequence>
<reference evidence="8" key="3">
    <citation type="submission" date="2025-09" db="UniProtKB">
        <authorList>
            <consortium name="Ensembl"/>
        </authorList>
    </citation>
    <scope>IDENTIFICATION</scope>
</reference>
<dbReference type="Pfam" id="PF00515">
    <property type="entry name" value="TPR_1"/>
    <property type="match status" value="1"/>
</dbReference>
<dbReference type="Pfam" id="PF12171">
    <property type="entry name" value="zf-C2H2_jaz"/>
    <property type="match status" value="1"/>
</dbReference>
<dbReference type="SMART" id="SM00356">
    <property type="entry name" value="ZnF_C3H1"/>
    <property type="match status" value="3"/>
</dbReference>
<dbReference type="PROSITE" id="PS50103">
    <property type="entry name" value="ZF_C3H1"/>
    <property type="match status" value="3"/>
</dbReference>
<feature type="zinc finger region" description="C3H1-type" evidence="5">
    <location>
        <begin position="730"/>
        <end position="758"/>
    </location>
</feature>
<keyword evidence="3 5" id="KW-0862">Zinc</keyword>
<reference evidence="9" key="1">
    <citation type="submission" date="2012-01" db="EMBL/GenBank/DDBJ databases">
        <title>The Genome Sequence of Oreochromis niloticus (Nile Tilapia).</title>
        <authorList>
            <consortium name="Broad Institute Genome Assembly Team"/>
            <consortium name="Broad Institute Sequencing Platform"/>
            <person name="Di Palma F."/>
            <person name="Johnson J."/>
            <person name="Lander E.S."/>
            <person name="Lindblad-Toh K."/>
        </authorList>
    </citation>
    <scope>NUCLEOTIDE SEQUENCE [LARGE SCALE GENOMIC DNA]</scope>
</reference>
<dbReference type="SUPFAM" id="SSF57667">
    <property type="entry name" value="beta-beta-alpha zinc fingers"/>
    <property type="match status" value="1"/>
</dbReference>
<dbReference type="InterPro" id="IPR000571">
    <property type="entry name" value="Znf_CCCH"/>
</dbReference>
<keyword evidence="9" id="KW-1185">Reference proteome</keyword>
<evidence type="ECO:0000256" key="6">
    <source>
        <dbReference type="SAM" id="Coils"/>
    </source>
</evidence>
<dbReference type="Gene3D" id="1.25.40.10">
    <property type="entry name" value="Tetratricopeptide repeat domain"/>
    <property type="match status" value="1"/>
</dbReference>
<gene>
    <name evidence="8" type="primary">ZC3H7A</name>
    <name evidence="8" type="synonym">zc3h7a</name>
</gene>
<evidence type="ECO:0000256" key="5">
    <source>
        <dbReference type="PROSITE-ProRule" id="PRU00723"/>
    </source>
</evidence>
<dbReference type="PROSITE" id="PS50005">
    <property type="entry name" value="TPR"/>
    <property type="match status" value="1"/>
</dbReference>
<dbReference type="SUPFAM" id="SSF48452">
    <property type="entry name" value="TPR-like"/>
    <property type="match status" value="1"/>
</dbReference>
<dbReference type="InterPro" id="IPR019734">
    <property type="entry name" value="TPR_rpt"/>
</dbReference>
<organism evidence="8 9">
    <name type="scientific">Oreochromis niloticus</name>
    <name type="common">Nile tilapia</name>
    <name type="synonym">Tilapia nilotica</name>
    <dbReference type="NCBI Taxonomy" id="8128"/>
    <lineage>
        <taxon>Eukaryota</taxon>
        <taxon>Metazoa</taxon>
        <taxon>Chordata</taxon>
        <taxon>Craniata</taxon>
        <taxon>Vertebrata</taxon>
        <taxon>Euteleostomi</taxon>
        <taxon>Actinopterygii</taxon>
        <taxon>Neopterygii</taxon>
        <taxon>Teleostei</taxon>
        <taxon>Neoteleostei</taxon>
        <taxon>Acanthomorphata</taxon>
        <taxon>Ovalentaria</taxon>
        <taxon>Cichlomorphae</taxon>
        <taxon>Cichliformes</taxon>
        <taxon>Cichlidae</taxon>
        <taxon>African cichlids</taxon>
        <taxon>Pseudocrenilabrinae</taxon>
        <taxon>Oreochromini</taxon>
        <taxon>Oreochromis</taxon>
    </lineage>
</organism>
<feature type="domain" description="C3H1-type" evidence="7">
    <location>
        <begin position="862"/>
        <end position="889"/>
    </location>
</feature>
<dbReference type="PANTHER" id="PTHR14928:SF13">
    <property type="entry name" value="ZINC FINGER CCCH DOMAIN-CONTAINING PROTEIN 7A"/>
    <property type="match status" value="1"/>
</dbReference>
<evidence type="ECO:0000313" key="8">
    <source>
        <dbReference type="Ensembl" id="ENSONIP00000064642.1"/>
    </source>
</evidence>
<dbReference type="Proteomes" id="UP000005207">
    <property type="component" value="Linkage group LG4"/>
</dbReference>
<evidence type="ECO:0000256" key="3">
    <source>
        <dbReference type="ARBA" id="ARBA00022833"/>
    </source>
</evidence>
<feature type="zinc finger region" description="C3H1-type" evidence="5">
    <location>
        <begin position="862"/>
        <end position="889"/>
    </location>
</feature>
<proteinExistence type="predicted"/>
<dbReference type="Gene3D" id="3.30.160.60">
    <property type="entry name" value="Classic Zinc Finger"/>
    <property type="match status" value="1"/>
</dbReference>
<dbReference type="Ensembl" id="ENSONIT00000078296.1">
    <property type="protein sequence ID" value="ENSONIP00000064642.1"/>
    <property type="gene ID" value="ENSONIG00000001373.2"/>
</dbReference>
<keyword evidence="2 5" id="KW-0863">Zinc-finger</keyword>
<dbReference type="AlphaFoldDB" id="A0A669E156"/>
<accession>A0A669E156</accession>
<evidence type="ECO:0000256" key="4">
    <source>
        <dbReference type="PROSITE-ProRule" id="PRU00339"/>
    </source>
</evidence>
<dbReference type="PANTHER" id="PTHR14928">
    <property type="entry name" value="MICRO-RNA BINDING ZINC FINGER CCCH DOMAIN-CONTAINING PROTEIN 7"/>
    <property type="match status" value="1"/>
</dbReference>
<dbReference type="InterPro" id="IPR036855">
    <property type="entry name" value="Znf_CCCH_sf"/>
</dbReference>
<reference evidence="8" key="2">
    <citation type="submission" date="2025-08" db="UniProtKB">
        <authorList>
            <consortium name="Ensembl"/>
        </authorList>
    </citation>
    <scope>IDENTIFICATION</scope>
</reference>
<keyword evidence="6" id="KW-0175">Coiled coil</keyword>
<feature type="coiled-coil region" evidence="6">
    <location>
        <begin position="884"/>
        <end position="911"/>
    </location>
</feature>
<evidence type="ECO:0000256" key="2">
    <source>
        <dbReference type="ARBA" id="ARBA00022771"/>
    </source>
</evidence>
<protein>
    <submittedName>
        <fullName evidence="8">Zinc finger CCCH-type containing 7A</fullName>
    </submittedName>
</protein>
<dbReference type="InterPro" id="IPR036236">
    <property type="entry name" value="Znf_C2H2_sf"/>
</dbReference>